<dbReference type="InterPro" id="IPR036236">
    <property type="entry name" value="Znf_C2H2_sf"/>
</dbReference>
<feature type="region of interest" description="Disordered" evidence="1">
    <location>
        <begin position="1"/>
        <end position="23"/>
    </location>
</feature>
<evidence type="ECO:0000256" key="1">
    <source>
        <dbReference type="SAM" id="MobiDB-lite"/>
    </source>
</evidence>
<protein>
    <recommendedName>
        <fullName evidence="4">U1-type domain-containing protein</fullName>
    </recommendedName>
</protein>
<feature type="compositionally biased region" description="Low complexity" evidence="1">
    <location>
        <begin position="63"/>
        <end position="75"/>
    </location>
</feature>
<dbReference type="Proteomes" id="UP000005237">
    <property type="component" value="Unassembled WGS sequence"/>
</dbReference>
<feature type="region of interest" description="Disordered" evidence="1">
    <location>
        <begin position="52"/>
        <end position="86"/>
    </location>
</feature>
<dbReference type="SUPFAM" id="SSF57667">
    <property type="entry name" value="beta-beta-alpha zinc fingers"/>
    <property type="match status" value="1"/>
</dbReference>
<dbReference type="AlphaFoldDB" id="A0A8R1DXP4"/>
<keyword evidence="3" id="KW-1185">Reference proteome</keyword>
<evidence type="ECO:0000313" key="2">
    <source>
        <dbReference type="EnsemblMetazoa" id="CJA14869.1"/>
    </source>
</evidence>
<organism evidence="2 3">
    <name type="scientific">Caenorhabditis japonica</name>
    <dbReference type="NCBI Taxonomy" id="281687"/>
    <lineage>
        <taxon>Eukaryota</taxon>
        <taxon>Metazoa</taxon>
        <taxon>Ecdysozoa</taxon>
        <taxon>Nematoda</taxon>
        <taxon>Chromadorea</taxon>
        <taxon>Rhabditida</taxon>
        <taxon>Rhabditina</taxon>
        <taxon>Rhabditomorpha</taxon>
        <taxon>Rhabditoidea</taxon>
        <taxon>Rhabditidae</taxon>
        <taxon>Peloderinae</taxon>
        <taxon>Caenorhabditis</taxon>
    </lineage>
</organism>
<dbReference type="EnsemblMetazoa" id="CJA14869.1">
    <property type="protein sequence ID" value="CJA14869.1"/>
    <property type="gene ID" value="WBGene00134073"/>
</dbReference>
<sequence>MTIIRRRAKDALRGNRPDQPIDEEEENLTMRLIVNVATSLGVRDKLEGFLCPHPNGHCDEQQNSRQSSSQNSSQSPIHRHLETQRFLTPSPEEIIVPFVTSSRQRTLYCKVCNCKVPEVAKQGHENGRRHVANLT</sequence>
<name>A0A8R1DXP4_CAEJA</name>
<evidence type="ECO:0008006" key="4">
    <source>
        <dbReference type="Google" id="ProtNLM"/>
    </source>
</evidence>
<accession>A0A8R1DXP4</accession>
<reference evidence="3" key="1">
    <citation type="submission" date="2010-08" db="EMBL/GenBank/DDBJ databases">
        <authorList>
            <consortium name="Caenorhabditis japonica Sequencing Consortium"/>
            <person name="Wilson R.K."/>
        </authorList>
    </citation>
    <scope>NUCLEOTIDE SEQUENCE [LARGE SCALE GENOMIC DNA]</scope>
    <source>
        <strain evidence="3">DF5081</strain>
    </source>
</reference>
<evidence type="ECO:0000313" key="3">
    <source>
        <dbReference type="Proteomes" id="UP000005237"/>
    </source>
</evidence>
<proteinExistence type="predicted"/>
<reference evidence="2" key="2">
    <citation type="submission" date="2022-06" db="UniProtKB">
        <authorList>
            <consortium name="EnsemblMetazoa"/>
        </authorList>
    </citation>
    <scope>IDENTIFICATION</scope>
    <source>
        <strain evidence="2">DF5081</strain>
    </source>
</reference>